<dbReference type="AlphaFoldDB" id="A0A8X6KZP4"/>
<evidence type="ECO:0000256" key="1">
    <source>
        <dbReference type="SAM" id="SignalP"/>
    </source>
</evidence>
<dbReference type="EMBL" id="BMAO01023834">
    <property type="protein sequence ID" value="GFQ91204.1"/>
    <property type="molecule type" value="Genomic_DNA"/>
</dbReference>
<sequence>MIVLFVVIAFLADMVQRRFLMNINALLCDESRFKLLKVDSVLYSRMLQDNKLTAWDMSVINRKLVLTFMASLATYSILITDQIDV</sequence>
<feature type="chain" id="PRO_5036486538" evidence="1">
    <location>
        <begin position="18"/>
        <end position="85"/>
    </location>
</feature>
<comment type="caution">
    <text evidence="2">The sequence shown here is derived from an EMBL/GenBank/DDBJ whole genome shotgun (WGS) entry which is preliminary data.</text>
</comment>
<proteinExistence type="predicted"/>
<name>A0A8X6KZP4_TRICU</name>
<keyword evidence="1" id="KW-0732">Signal</keyword>
<feature type="signal peptide" evidence="1">
    <location>
        <begin position="1"/>
        <end position="17"/>
    </location>
</feature>
<organism evidence="2 3">
    <name type="scientific">Trichonephila clavata</name>
    <name type="common">Joro spider</name>
    <name type="synonym">Nephila clavata</name>
    <dbReference type="NCBI Taxonomy" id="2740835"/>
    <lineage>
        <taxon>Eukaryota</taxon>
        <taxon>Metazoa</taxon>
        <taxon>Ecdysozoa</taxon>
        <taxon>Arthropoda</taxon>
        <taxon>Chelicerata</taxon>
        <taxon>Arachnida</taxon>
        <taxon>Araneae</taxon>
        <taxon>Araneomorphae</taxon>
        <taxon>Entelegynae</taxon>
        <taxon>Araneoidea</taxon>
        <taxon>Nephilidae</taxon>
        <taxon>Trichonephila</taxon>
    </lineage>
</organism>
<keyword evidence="3" id="KW-1185">Reference proteome</keyword>
<evidence type="ECO:0000313" key="3">
    <source>
        <dbReference type="Proteomes" id="UP000887116"/>
    </source>
</evidence>
<protein>
    <submittedName>
        <fullName evidence="2">Uncharacterized protein</fullName>
    </submittedName>
</protein>
<accession>A0A8X6KZP4</accession>
<evidence type="ECO:0000313" key="2">
    <source>
        <dbReference type="EMBL" id="GFQ91204.1"/>
    </source>
</evidence>
<gene>
    <name evidence="2" type="ORF">TNCT_572521</name>
</gene>
<reference evidence="2" key="1">
    <citation type="submission" date="2020-07" db="EMBL/GenBank/DDBJ databases">
        <title>Multicomponent nature underlies the extraordinary mechanical properties of spider dragline silk.</title>
        <authorList>
            <person name="Kono N."/>
            <person name="Nakamura H."/>
            <person name="Mori M."/>
            <person name="Yoshida Y."/>
            <person name="Ohtoshi R."/>
            <person name="Malay A.D."/>
            <person name="Moran D.A.P."/>
            <person name="Tomita M."/>
            <person name="Numata K."/>
            <person name="Arakawa K."/>
        </authorList>
    </citation>
    <scope>NUCLEOTIDE SEQUENCE</scope>
</reference>
<dbReference type="Proteomes" id="UP000887116">
    <property type="component" value="Unassembled WGS sequence"/>
</dbReference>